<keyword evidence="4" id="KW-0804">Transcription</keyword>
<dbReference type="Proteomes" id="UP000198607">
    <property type="component" value="Unassembled WGS sequence"/>
</dbReference>
<evidence type="ECO:0000256" key="2">
    <source>
        <dbReference type="ARBA" id="ARBA00023015"/>
    </source>
</evidence>
<comment type="similarity">
    <text evidence="1">Belongs to the SorC transcriptional regulatory family.</text>
</comment>
<dbReference type="PANTHER" id="PTHR34294:SF1">
    <property type="entry name" value="TRANSCRIPTIONAL REGULATOR LSRR"/>
    <property type="match status" value="1"/>
</dbReference>
<protein>
    <submittedName>
        <fullName evidence="6">DNA-binding transcriptional regulator LsrR, DeoR family</fullName>
    </submittedName>
</protein>
<accession>A0A1G7W171</accession>
<dbReference type="Pfam" id="PF04198">
    <property type="entry name" value="Sugar-bind"/>
    <property type="match status" value="1"/>
</dbReference>
<evidence type="ECO:0000313" key="7">
    <source>
        <dbReference type="Proteomes" id="UP000198607"/>
    </source>
</evidence>
<keyword evidence="3 6" id="KW-0238">DNA-binding</keyword>
<dbReference type="InterPro" id="IPR037171">
    <property type="entry name" value="NagB/RpiA_transferase-like"/>
</dbReference>
<sequence length="323" mass="35134">MPKNRDEPVIQGGEQLRARIAWYYYVAGLTQQEISDRLGIARARVNKIAGQLREDGSVVVDIRLPLAGCVQLEEQLRDLYGLKCVSVVPSVDDDEQQRRMIGDAAGVMLDTLIEDDQCFAVGWGRTLSASIKRLRSRSLKGSAVVSLMGGLMRASETNSFDVSTELARTLGSECYFVTAPVYCPSIESREILLTHSGVNEVMARARKSNLAIVSCGDLTPGTKMTSLSSIGSVRDRLPELKRMGAIGEILGTFLDADGRPVDHMLNQCVIALPPQDLKSIPHSILISGGVYKANIIQAILTAGYVNCLVTDEAVAQRLVAQRK</sequence>
<organism evidence="6 7">
    <name type="scientific">Propionivibrio dicarboxylicus</name>
    <dbReference type="NCBI Taxonomy" id="83767"/>
    <lineage>
        <taxon>Bacteria</taxon>
        <taxon>Pseudomonadati</taxon>
        <taxon>Pseudomonadota</taxon>
        <taxon>Betaproteobacteria</taxon>
        <taxon>Rhodocyclales</taxon>
        <taxon>Rhodocyclaceae</taxon>
        <taxon>Propionivibrio</taxon>
    </lineage>
</organism>
<reference evidence="6 7" key="1">
    <citation type="submission" date="2016-10" db="EMBL/GenBank/DDBJ databases">
        <authorList>
            <person name="de Groot N.N."/>
        </authorList>
    </citation>
    <scope>NUCLEOTIDE SEQUENCE [LARGE SCALE GENOMIC DNA]</scope>
    <source>
        <strain evidence="6 7">DSM 5885</strain>
    </source>
</reference>
<dbReference type="Gene3D" id="1.10.10.10">
    <property type="entry name" value="Winged helix-like DNA-binding domain superfamily/Winged helix DNA-binding domain"/>
    <property type="match status" value="1"/>
</dbReference>
<dbReference type="EMBL" id="FNCY01000001">
    <property type="protein sequence ID" value="SDG65762.1"/>
    <property type="molecule type" value="Genomic_DNA"/>
</dbReference>
<dbReference type="GO" id="GO:0003677">
    <property type="term" value="F:DNA binding"/>
    <property type="evidence" value="ECO:0007669"/>
    <property type="project" value="UniProtKB-KW"/>
</dbReference>
<dbReference type="GO" id="GO:0030246">
    <property type="term" value="F:carbohydrate binding"/>
    <property type="evidence" value="ECO:0007669"/>
    <property type="project" value="InterPro"/>
</dbReference>
<name>A0A1G7W171_9RHOO</name>
<dbReference type="STRING" id="83767.SAMN05660652_00377"/>
<dbReference type="RefSeq" id="WP_091932503.1">
    <property type="nucleotide sequence ID" value="NZ_FNCY01000001.1"/>
</dbReference>
<evidence type="ECO:0000256" key="3">
    <source>
        <dbReference type="ARBA" id="ARBA00023125"/>
    </source>
</evidence>
<dbReference type="InterPro" id="IPR051054">
    <property type="entry name" value="SorC_transcr_regulators"/>
</dbReference>
<dbReference type="PANTHER" id="PTHR34294">
    <property type="entry name" value="TRANSCRIPTIONAL REGULATOR-RELATED"/>
    <property type="match status" value="1"/>
</dbReference>
<dbReference type="AlphaFoldDB" id="A0A1G7W171"/>
<proteinExistence type="inferred from homology"/>
<keyword evidence="2" id="KW-0805">Transcription regulation</keyword>
<gene>
    <name evidence="6" type="ORF">SAMN05660652_00377</name>
</gene>
<evidence type="ECO:0000313" key="6">
    <source>
        <dbReference type="EMBL" id="SDG65762.1"/>
    </source>
</evidence>
<evidence type="ECO:0000256" key="1">
    <source>
        <dbReference type="ARBA" id="ARBA00010466"/>
    </source>
</evidence>
<evidence type="ECO:0000256" key="4">
    <source>
        <dbReference type="ARBA" id="ARBA00023163"/>
    </source>
</evidence>
<keyword evidence="7" id="KW-1185">Reference proteome</keyword>
<dbReference type="Gene3D" id="3.40.50.1360">
    <property type="match status" value="1"/>
</dbReference>
<dbReference type="OrthoDB" id="9808171at2"/>
<dbReference type="SUPFAM" id="SSF100950">
    <property type="entry name" value="NagB/RpiA/CoA transferase-like"/>
    <property type="match status" value="1"/>
</dbReference>
<evidence type="ECO:0000259" key="5">
    <source>
        <dbReference type="Pfam" id="PF04198"/>
    </source>
</evidence>
<dbReference type="InterPro" id="IPR007324">
    <property type="entry name" value="Sugar-bd_dom_put"/>
</dbReference>
<feature type="domain" description="Sugar-binding" evidence="5">
    <location>
        <begin position="66"/>
        <end position="319"/>
    </location>
</feature>
<dbReference type="InterPro" id="IPR036388">
    <property type="entry name" value="WH-like_DNA-bd_sf"/>
</dbReference>